<evidence type="ECO:0000256" key="2">
    <source>
        <dbReference type="ARBA" id="ARBA00004496"/>
    </source>
</evidence>
<dbReference type="SUPFAM" id="SSF48013">
    <property type="entry name" value="NusB-like"/>
    <property type="match status" value="1"/>
</dbReference>
<dbReference type="Gene3D" id="3.30.70.1170">
    <property type="entry name" value="Sun protein, domain 3"/>
    <property type="match status" value="1"/>
</dbReference>
<comment type="similarity">
    <text evidence="13">Belongs to the class I-like SAM-binding methyltransferase superfamily. RsmB/NOP family.</text>
</comment>
<evidence type="ECO:0000256" key="13">
    <source>
        <dbReference type="PROSITE-ProRule" id="PRU01023"/>
    </source>
</evidence>
<comment type="catalytic activity">
    <reaction evidence="12">
        <text>cytidine(967) in 16S rRNA + S-adenosyl-L-methionine = 5-methylcytidine(967) in 16S rRNA + S-adenosyl-L-homocysteine + H(+)</text>
        <dbReference type="Rhea" id="RHEA:42748"/>
        <dbReference type="Rhea" id="RHEA-COMP:10219"/>
        <dbReference type="Rhea" id="RHEA-COMP:10220"/>
        <dbReference type="ChEBI" id="CHEBI:15378"/>
        <dbReference type="ChEBI" id="CHEBI:57856"/>
        <dbReference type="ChEBI" id="CHEBI:59789"/>
        <dbReference type="ChEBI" id="CHEBI:74483"/>
        <dbReference type="ChEBI" id="CHEBI:82748"/>
        <dbReference type="EC" id="2.1.1.176"/>
    </reaction>
</comment>
<dbReference type="GO" id="GO:0006355">
    <property type="term" value="P:regulation of DNA-templated transcription"/>
    <property type="evidence" value="ECO:0007669"/>
    <property type="project" value="InterPro"/>
</dbReference>
<evidence type="ECO:0000256" key="4">
    <source>
        <dbReference type="ARBA" id="ARBA00022490"/>
    </source>
</evidence>
<evidence type="ECO:0000313" key="16">
    <source>
        <dbReference type="EMBL" id="RIY37844.1"/>
    </source>
</evidence>
<evidence type="ECO:0000256" key="7">
    <source>
        <dbReference type="ARBA" id="ARBA00022679"/>
    </source>
</evidence>
<dbReference type="Pfam" id="PF01189">
    <property type="entry name" value="Methyltr_RsmB-F"/>
    <property type="match status" value="1"/>
</dbReference>
<keyword evidence="7 13" id="KW-0808">Transferase</keyword>
<dbReference type="CDD" id="cd02440">
    <property type="entry name" value="AdoMet_MTases"/>
    <property type="match status" value="1"/>
</dbReference>
<dbReference type="Proteomes" id="UP000265964">
    <property type="component" value="Unassembled WGS sequence"/>
</dbReference>
<feature type="domain" description="SAM-dependent MTase RsmB/NOP-type" evidence="15">
    <location>
        <begin position="209"/>
        <end position="502"/>
    </location>
</feature>
<dbReference type="InterPro" id="IPR029063">
    <property type="entry name" value="SAM-dependent_MTases_sf"/>
</dbReference>
<keyword evidence="6 13" id="KW-0489">Methyltransferase</keyword>
<dbReference type="GO" id="GO:0003723">
    <property type="term" value="F:RNA binding"/>
    <property type="evidence" value="ECO:0007669"/>
    <property type="project" value="UniProtKB-UniRule"/>
</dbReference>
<sequence>MAKALNLKIKKQTNPSKVRKPQFAKAHLAKTQDLYVKTEELKVFGIEKVKEQIYSNPRFQASLIIKRVLEDKNSLTINVNEIVTPKDIGFTSELAYGVIRYLPQLNFIANKLLAKSFKKENYFAQFILLIGIYQILYMREAHHAAVYENVELCKKLYGKGVATVINACLRKLLRELDELVALSKEVSLLPKWLQNQFNERIPQAQFTQMLEAMNANPPLWLRVNQSKITVESFLQLLAQEQIDYLQHPHIKQAILLPKALNVTEIPGFKQGYFSVQDLHAQLASLILTKDNTLKTPLIVDTCCSPGGKTTHLLDLIPQAKMIATDIDKTRLKRVYENLERLEQQALVVAADARTPEKWLPQTFERLTKDKSHSNELVDLFLLDIPCSGSGVIRRHPDIKWLRTPADIERLSQIQLEILEKSWKYLKTGGKLLYTSCSILGQENEQVVEKFLQKVNNAKVIPLDTFIQEHIETQSILKVSQGVQLINTLNGGDGFYYCLLTKTA</sequence>
<dbReference type="GO" id="GO:0005737">
    <property type="term" value="C:cytoplasm"/>
    <property type="evidence" value="ECO:0007669"/>
    <property type="project" value="UniProtKB-SubCell"/>
</dbReference>
<keyword evidence="4" id="KW-0963">Cytoplasm</keyword>
<evidence type="ECO:0000256" key="5">
    <source>
        <dbReference type="ARBA" id="ARBA00022552"/>
    </source>
</evidence>
<feature type="binding site" evidence="13">
    <location>
        <position position="325"/>
    </location>
    <ligand>
        <name>S-adenosyl-L-methionine</name>
        <dbReference type="ChEBI" id="CHEBI:59789"/>
    </ligand>
</feature>
<keyword evidence="8 13" id="KW-0949">S-adenosyl-L-methionine</keyword>
<dbReference type="EC" id="2.1.1.176" evidence="3"/>
<dbReference type="NCBIfam" id="TIGR00563">
    <property type="entry name" value="rsmB"/>
    <property type="match status" value="1"/>
</dbReference>
<dbReference type="PROSITE" id="PS51686">
    <property type="entry name" value="SAM_MT_RSMB_NOP"/>
    <property type="match status" value="1"/>
</dbReference>
<dbReference type="InterPro" id="IPR001678">
    <property type="entry name" value="MeTrfase_RsmB-F_NOP2_dom"/>
</dbReference>
<dbReference type="PRINTS" id="PR02008">
    <property type="entry name" value="RCMTFAMILY"/>
</dbReference>
<evidence type="ECO:0000313" key="17">
    <source>
        <dbReference type="Proteomes" id="UP000265964"/>
    </source>
</evidence>
<dbReference type="InterPro" id="IPR054728">
    <property type="entry name" value="RsmB-like_ferredoxin"/>
</dbReference>
<reference evidence="16 17" key="1">
    <citation type="submission" date="2017-08" db="EMBL/GenBank/DDBJ databases">
        <title>Reclassification of Bisgaard taxon 37 and 44.</title>
        <authorList>
            <person name="Christensen H."/>
        </authorList>
    </citation>
    <scope>NUCLEOTIDE SEQUENCE [LARGE SCALE GENOMIC DNA]</scope>
    <source>
        <strain evidence="16 17">EEAB3T1</strain>
    </source>
</reference>
<dbReference type="PROSITE" id="PS50835">
    <property type="entry name" value="IG_LIKE"/>
    <property type="match status" value="1"/>
</dbReference>
<dbReference type="InterPro" id="IPR007110">
    <property type="entry name" value="Ig-like_dom"/>
</dbReference>
<gene>
    <name evidence="16" type="ORF">CKF59_01435</name>
</gene>
<protein>
    <recommendedName>
        <fullName evidence="3">16S rRNA (cytosine(967)-C(5))-methyltransferase</fullName>
        <ecNumber evidence="3">2.1.1.176</ecNumber>
    </recommendedName>
    <alternativeName>
        <fullName evidence="10">16S rRNA m5C967 methyltransferase</fullName>
    </alternativeName>
    <alternativeName>
        <fullName evidence="11">rRNA (cytosine-C(5)-)-methyltransferase RsmB</fullName>
    </alternativeName>
</protein>
<evidence type="ECO:0000259" key="15">
    <source>
        <dbReference type="PROSITE" id="PS51686"/>
    </source>
</evidence>
<evidence type="ECO:0000256" key="11">
    <source>
        <dbReference type="ARBA" id="ARBA00031088"/>
    </source>
</evidence>
<dbReference type="OrthoDB" id="9810297at2"/>
<dbReference type="AlphaFoldDB" id="A0A3A1YNI6"/>
<dbReference type="Gene3D" id="3.40.50.150">
    <property type="entry name" value="Vaccinia Virus protein VP39"/>
    <property type="match status" value="1"/>
</dbReference>
<dbReference type="GO" id="GO:0008649">
    <property type="term" value="F:rRNA methyltransferase activity"/>
    <property type="evidence" value="ECO:0007669"/>
    <property type="project" value="InterPro"/>
</dbReference>
<organism evidence="16 17">
    <name type="scientific">Psittacicella gerlachiana</name>
    <dbReference type="NCBI Taxonomy" id="2028574"/>
    <lineage>
        <taxon>Bacteria</taxon>
        <taxon>Pseudomonadati</taxon>
        <taxon>Pseudomonadota</taxon>
        <taxon>Gammaproteobacteria</taxon>
        <taxon>Pasteurellales</taxon>
        <taxon>Psittacicellaceae</taxon>
        <taxon>Psittacicella</taxon>
    </lineage>
</organism>
<comment type="caution">
    <text evidence="16">The sequence shown here is derived from an EMBL/GenBank/DDBJ whole genome shotgun (WGS) entry which is preliminary data.</text>
</comment>
<dbReference type="NCBIfam" id="NF008149">
    <property type="entry name" value="PRK10901.1"/>
    <property type="match status" value="1"/>
</dbReference>
<feature type="binding site" evidence="13">
    <location>
        <position position="351"/>
    </location>
    <ligand>
        <name>S-adenosyl-L-methionine</name>
        <dbReference type="ChEBI" id="CHEBI:59789"/>
    </ligand>
</feature>
<keyword evidence="9 13" id="KW-0694">RNA-binding</keyword>
<dbReference type="Pfam" id="PF22458">
    <property type="entry name" value="RsmF-B_ferredox"/>
    <property type="match status" value="1"/>
</dbReference>
<dbReference type="InterPro" id="IPR004573">
    <property type="entry name" value="rRNA_ssu_MeTfrase_B"/>
</dbReference>
<keyword evidence="5" id="KW-0698">rRNA processing</keyword>
<dbReference type="Gene3D" id="1.10.940.10">
    <property type="entry name" value="NusB-like"/>
    <property type="match status" value="1"/>
</dbReference>
<feature type="domain" description="Ig-like" evidence="14">
    <location>
        <begin position="360"/>
        <end position="503"/>
    </location>
</feature>
<evidence type="ECO:0000256" key="3">
    <source>
        <dbReference type="ARBA" id="ARBA00012140"/>
    </source>
</evidence>
<comment type="subcellular location">
    <subcellularLocation>
        <location evidence="2">Cytoplasm</location>
    </subcellularLocation>
</comment>
<feature type="binding site" evidence="13">
    <location>
        <position position="383"/>
    </location>
    <ligand>
        <name>S-adenosyl-L-methionine</name>
        <dbReference type="ChEBI" id="CHEBI:59789"/>
    </ligand>
</feature>
<accession>A0A3A1YNI6</accession>
<dbReference type="RefSeq" id="WP_119534205.1">
    <property type="nucleotide sequence ID" value="NZ_NRJF01000034.1"/>
</dbReference>
<evidence type="ECO:0000256" key="10">
    <source>
        <dbReference type="ARBA" id="ARBA00030399"/>
    </source>
</evidence>
<dbReference type="Pfam" id="PF01029">
    <property type="entry name" value="NusB"/>
    <property type="match status" value="1"/>
</dbReference>
<comment type="function">
    <text evidence="1">Specifically methylates the cytosine at position 967 (m5C967) of 16S rRNA.</text>
</comment>
<dbReference type="EMBL" id="NRJF01000034">
    <property type="protein sequence ID" value="RIY37844.1"/>
    <property type="molecule type" value="Genomic_DNA"/>
</dbReference>
<feature type="active site" description="Nucleophile" evidence="13">
    <location>
        <position position="436"/>
    </location>
</feature>
<dbReference type="InterPro" id="IPR035926">
    <property type="entry name" value="NusB-like_sf"/>
</dbReference>
<evidence type="ECO:0000256" key="12">
    <source>
        <dbReference type="ARBA" id="ARBA00047283"/>
    </source>
</evidence>
<dbReference type="InterPro" id="IPR049560">
    <property type="entry name" value="MeTrfase_RsmB-F_NOP2_cat"/>
</dbReference>
<evidence type="ECO:0000259" key="14">
    <source>
        <dbReference type="PROSITE" id="PS50835"/>
    </source>
</evidence>
<dbReference type="InterPro" id="IPR023267">
    <property type="entry name" value="RCMT"/>
</dbReference>
<evidence type="ECO:0000256" key="1">
    <source>
        <dbReference type="ARBA" id="ARBA00002724"/>
    </source>
</evidence>
<name>A0A3A1YNI6_9GAMM</name>
<evidence type="ECO:0000256" key="9">
    <source>
        <dbReference type="ARBA" id="ARBA00022884"/>
    </source>
</evidence>
<dbReference type="PANTHER" id="PTHR22807:SF61">
    <property type="entry name" value="NOL1_NOP2_SUN FAMILY PROTEIN _ ANTITERMINATION NUSB DOMAIN-CONTAINING PROTEIN"/>
    <property type="match status" value="1"/>
</dbReference>
<dbReference type="SUPFAM" id="SSF53335">
    <property type="entry name" value="S-adenosyl-L-methionine-dependent methyltransferases"/>
    <property type="match status" value="1"/>
</dbReference>
<dbReference type="InterPro" id="IPR006027">
    <property type="entry name" value="NusB_RsmB_TIM44"/>
</dbReference>
<comment type="caution">
    <text evidence="13">Lacks conserved residue(s) required for the propagation of feature annotation.</text>
</comment>
<keyword evidence="17" id="KW-1185">Reference proteome</keyword>
<evidence type="ECO:0000256" key="6">
    <source>
        <dbReference type="ARBA" id="ARBA00022603"/>
    </source>
</evidence>
<proteinExistence type="inferred from homology"/>
<dbReference type="PANTHER" id="PTHR22807">
    <property type="entry name" value="NOP2 YEAST -RELATED NOL1/NOP2/FMU SUN DOMAIN-CONTAINING"/>
    <property type="match status" value="1"/>
</dbReference>
<evidence type="ECO:0000256" key="8">
    <source>
        <dbReference type="ARBA" id="ARBA00022691"/>
    </source>
</evidence>